<dbReference type="PROSITE" id="PS51192">
    <property type="entry name" value="HELICASE_ATP_BIND_1"/>
    <property type="match status" value="1"/>
</dbReference>
<feature type="compositionally biased region" description="Basic residues" evidence="4">
    <location>
        <begin position="720"/>
        <end position="731"/>
    </location>
</feature>
<dbReference type="Gene3D" id="3.40.50.10810">
    <property type="entry name" value="Tandem AAA-ATPase domain"/>
    <property type="match status" value="1"/>
</dbReference>
<dbReference type="CDD" id="cd18008">
    <property type="entry name" value="DEXDc_SHPRH-like"/>
    <property type="match status" value="1"/>
</dbReference>
<feature type="compositionally biased region" description="Acidic residues" evidence="4">
    <location>
        <begin position="813"/>
        <end position="827"/>
    </location>
</feature>
<feature type="region of interest" description="Disordered" evidence="4">
    <location>
        <begin position="717"/>
        <end position="856"/>
    </location>
</feature>
<sequence>MVREQEPPKAKAKAPLVPAKQNLISQMPVPSQRNTMSKPAASDEPKFGVPSTLRPMPQSFSTRPRQTPPSQPTSLQSSDQSLYSPVVNPSFHPSSFDQQTKTSLPYHAKPRDQYSELFIPSTKPVKPAANPLSQARNTMNNHPQNIQPSVPNSDDDFVEIPRPANQPAFAPRPAQPPIFSSQPILPKPISNFIDLTANTIGMATNSDLFHDGFGAADPPMYMDSGKATEDIKALLEGAIEDEDDKPRTRQRKKQVTDGLVAKLEGLNVESAEKESEAVEDEEAEEDDGTIEGLKVKLLPHQVEGVNWMLNKELGTKKTRGVFPKGGILADDMGLGKTIQSIALMLTNPKPSATESERSDNKRKLPANLDKGTLVVAPLALIKQWEGEIRDRVEDTYALRVCVHHGPQRAKSFKDLRKYDVVITTYHTLVSEHGSSGDNLKVGCFGINWYRVILDEAHSIKNRNAKATKATCALNSEYRWCLTGTPMQNNLDELQSLIHFLRIRPYDDLNNWREHITRPMTNGRGGLAIKRLQVYLKAFMKRRTKDILKQEGALRSGGAVKEGEKSNGFKIVKRTVEKVEAEFTPQERGFYERLESRADKSLEQMMAGNKMSYASALVLLLRLRQACNHANLIKGDLAKEADAFVNGNGNQTPGRKNAIKEDDMDSMSAMLGGLSVAAKRCDVCQMELSLKHSAAGAIRCAECEADLEDDKIRQDAVEERRRKKEKKSLRRAQKQEREERAQRKTRRNVITDSDDEEDEGEWIVPEKQQNVSDLGRAVGSDDEDAEGGGEWIASDSENEVRPVRRKQKPVNLISDDEDPDSEKEDENDNGSTSDGSNGNEEGDEDVSSDDQDDVQPPIISTKIRHLLRILHRDSATHKYIIFSFFTSMLDLIEPFLRRDGLTFTRYDGQMRNDLREASLERLRTHSKTRILLCSLRAGSLGLNLTAASRVVILEPFWNPFVEEQAIDRVHRLNQTQDVIVYKLSVKDTVEERILDLQEKKRQLADATIEGKTAAAKLTMEDMLKLFRHDAEHGGHGAEADGVGVGVGVGVGLDLDLARAGTRELLGNGGTAGSDGRGGDVDALGGNAIQNVKMGREHAVYGRRW</sequence>
<dbReference type="GO" id="GO:0005524">
    <property type="term" value="F:ATP binding"/>
    <property type="evidence" value="ECO:0007669"/>
    <property type="project" value="UniProtKB-KW"/>
</dbReference>
<dbReference type="FunFam" id="3.40.50.10810:FF:000053">
    <property type="entry name" value="SNF2 family helicase/ATPase, putative"/>
    <property type="match status" value="1"/>
</dbReference>
<dbReference type="InterPro" id="IPR038718">
    <property type="entry name" value="SNF2-like_sf"/>
</dbReference>
<keyword evidence="8" id="KW-1185">Reference proteome</keyword>
<dbReference type="Proteomes" id="UP000606974">
    <property type="component" value="Unassembled WGS sequence"/>
</dbReference>
<evidence type="ECO:0000313" key="8">
    <source>
        <dbReference type="Proteomes" id="UP000606974"/>
    </source>
</evidence>
<dbReference type="PANTHER" id="PTHR45626:SF14">
    <property type="entry name" value="ATP-DEPENDENT DNA HELICASE (EUROFUNG)"/>
    <property type="match status" value="1"/>
</dbReference>
<dbReference type="SMART" id="SM00487">
    <property type="entry name" value="DEXDc"/>
    <property type="match status" value="1"/>
</dbReference>
<evidence type="ECO:0000259" key="6">
    <source>
        <dbReference type="PROSITE" id="PS51194"/>
    </source>
</evidence>
<keyword evidence="3" id="KW-0067">ATP-binding</keyword>
<dbReference type="InterPro" id="IPR001650">
    <property type="entry name" value="Helicase_C-like"/>
</dbReference>
<feature type="compositionally biased region" description="Low complexity" evidence="4">
    <location>
        <begin position="72"/>
        <end position="82"/>
    </location>
</feature>
<dbReference type="InterPro" id="IPR000330">
    <property type="entry name" value="SNF2_N"/>
</dbReference>
<dbReference type="CDD" id="cd18793">
    <property type="entry name" value="SF2_C_SNF"/>
    <property type="match status" value="1"/>
</dbReference>
<dbReference type="PANTHER" id="PTHR45626">
    <property type="entry name" value="TRANSCRIPTION TERMINATION FACTOR 2-RELATED"/>
    <property type="match status" value="1"/>
</dbReference>
<reference evidence="7" key="1">
    <citation type="submission" date="2020-02" db="EMBL/GenBank/DDBJ databases">
        <authorList>
            <person name="Palmer J.M."/>
        </authorList>
    </citation>
    <scope>NUCLEOTIDE SEQUENCE</scope>
    <source>
        <strain evidence="7">EPUS1.4</strain>
        <tissue evidence="7">Thallus</tissue>
    </source>
</reference>
<proteinExistence type="predicted"/>
<comment type="caution">
    <text evidence="7">The sequence shown here is derived from an EMBL/GenBank/DDBJ whole genome shotgun (WGS) entry which is preliminary data.</text>
</comment>
<dbReference type="Pfam" id="PF00271">
    <property type="entry name" value="Helicase_C"/>
    <property type="match status" value="1"/>
</dbReference>
<evidence type="ECO:0000256" key="1">
    <source>
        <dbReference type="ARBA" id="ARBA00022741"/>
    </source>
</evidence>
<dbReference type="Gene3D" id="3.40.50.300">
    <property type="entry name" value="P-loop containing nucleotide triphosphate hydrolases"/>
    <property type="match status" value="1"/>
</dbReference>
<gene>
    <name evidence="7" type="ORF">GJ744_005293</name>
</gene>
<dbReference type="AlphaFoldDB" id="A0A8H7E6F7"/>
<dbReference type="InterPro" id="IPR014001">
    <property type="entry name" value="Helicase_ATP-bd"/>
</dbReference>
<dbReference type="GO" id="GO:0016787">
    <property type="term" value="F:hydrolase activity"/>
    <property type="evidence" value="ECO:0007669"/>
    <property type="project" value="UniProtKB-KW"/>
</dbReference>
<evidence type="ECO:0000313" key="7">
    <source>
        <dbReference type="EMBL" id="KAF7511062.1"/>
    </source>
</evidence>
<feature type="domain" description="Helicase C-terminal" evidence="6">
    <location>
        <begin position="861"/>
        <end position="1022"/>
    </location>
</feature>
<protein>
    <recommendedName>
        <fullName evidence="9">ATP-dependent helicase</fullName>
    </recommendedName>
</protein>
<name>A0A8H7E6F7_9EURO</name>
<feature type="compositionally biased region" description="Basic and acidic residues" evidence="4">
    <location>
        <begin position="732"/>
        <end position="741"/>
    </location>
</feature>
<evidence type="ECO:0000259" key="5">
    <source>
        <dbReference type="PROSITE" id="PS51192"/>
    </source>
</evidence>
<feature type="compositionally biased region" description="Acidic residues" evidence="4">
    <location>
        <begin position="751"/>
        <end position="760"/>
    </location>
</feature>
<organism evidence="7 8">
    <name type="scientific">Endocarpon pusillum</name>
    <dbReference type="NCBI Taxonomy" id="364733"/>
    <lineage>
        <taxon>Eukaryota</taxon>
        <taxon>Fungi</taxon>
        <taxon>Dikarya</taxon>
        <taxon>Ascomycota</taxon>
        <taxon>Pezizomycotina</taxon>
        <taxon>Eurotiomycetes</taxon>
        <taxon>Chaetothyriomycetidae</taxon>
        <taxon>Verrucariales</taxon>
        <taxon>Verrucariaceae</taxon>
        <taxon>Endocarpon</taxon>
    </lineage>
</organism>
<dbReference type="OrthoDB" id="423559at2759"/>
<accession>A0A8H7E6F7</accession>
<evidence type="ECO:0000256" key="3">
    <source>
        <dbReference type="ARBA" id="ARBA00022840"/>
    </source>
</evidence>
<feature type="domain" description="Helicase ATP-binding" evidence="5">
    <location>
        <begin position="317"/>
        <end position="503"/>
    </location>
</feature>
<feature type="region of interest" description="Disordered" evidence="4">
    <location>
        <begin position="1"/>
        <end position="103"/>
    </location>
</feature>
<dbReference type="Pfam" id="PF00176">
    <property type="entry name" value="SNF2-rel_dom"/>
    <property type="match status" value="1"/>
</dbReference>
<keyword evidence="1" id="KW-0547">Nucleotide-binding</keyword>
<feature type="compositionally biased region" description="Polar residues" evidence="4">
    <location>
        <begin position="131"/>
        <end position="152"/>
    </location>
</feature>
<dbReference type="GO" id="GO:0005634">
    <property type="term" value="C:nucleus"/>
    <property type="evidence" value="ECO:0007669"/>
    <property type="project" value="TreeGrafter"/>
</dbReference>
<dbReference type="EMBL" id="JAACFV010000023">
    <property type="protein sequence ID" value="KAF7511062.1"/>
    <property type="molecule type" value="Genomic_DNA"/>
</dbReference>
<dbReference type="SMART" id="SM00490">
    <property type="entry name" value="HELICc"/>
    <property type="match status" value="1"/>
</dbReference>
<dbReference type="InterPro" id="IPR049730">
    <property type="entry name" value="SNF2/RAD54-like_C"/>
</dbReference>
<feature type="region of interest" description="Disordered" evidence="4">
    <location>
        <begin position="126"/>
        <end position="154"/>
    </location>
</feature>
<evidence type="ECO:0008006" key="9">
    <source>
        <dbReference type="Google" id="ProtNLM"/>
    </source>
</evidence>
<feature type="compositionally biased region" description="Polar residues" evidence="4">
    <location>
        <begin position="91"/>
        <end position="103"/>
    </location>
</feature>
<feature type="compositionally biased region" description="Acidic residues" evidence="4">
    <location>
        <begin position="839"/>
        <end position="852"/>
    </location>
</feature>
<keyword evidence="2" id="KW-0378">Hydrolase</keyword>
<dbReference type="GO" id="GO:0006281">
    <property type="term" value="P:DNA repair"/>
    <property type="evidence" value="ECO:0007669"/>
    <property type="project" value="TreeGrafter"/>
</dbReference>
<dbReference type="SUPFAM" id="SSF52540">
    <property type="entry name" value="P-loop containing nucleoside triphosphate hydrolases"/>
    <property type="match status" value="2"/>
</dbReference>
<feature type="compositionally biased region" description="Polar residues" evidence="4">
    <location>
        <begin position="22"/>
        <end position="37"/>
    </location>
</feature>
<feature type="compositionally biased region" description="Polar residues" evidence="4">
    <location>
        <begin position="829"/>
        <end position="838"/>
    </location>
</feature>
<dbReference type="PROSITE" id="PS51194">
    <property type="entry name" value="HELICASE_CTER"/>
    <property type="match status" value="1"/>
</dbReference>
<dbReference type="InterPro" id="IPR050628">
    <property type="entry name" value="SNF2_RAD54_helicase_TF"/>
</dbReference>
<evidence type="ECO:0000256" key="4">
    <source>
        <dbReference type="SAM" id="MobiDB-lite"/>
    </source>
</evidence>
<dbReference type="GO" id="GO:0008094">
    <property type="term" value="F:ATP-dependent activity, acting on DNA"/>
    <property type="evidence" value="ECO:0007669"/>
    <property type="project" value="TreeGrafter"/>
</dbReference>
<evidence type="ECO:0000256" key="2">
    <source>
        <dbReference type="ARBA" id="ARBA00022801"/>
    </source>
</evidence>
<dbReference type="InterPro" id="IPR027417">
    <property type="entry name" value="P-loop_NTPase"/>
</dbReference>